<keyword evidence="2" id="KW-1133">Transmembrane helix</keyword>
<feature type="transmembrane region" description="Helical" evidence="2">
    <location>
        <begin position="109"/>
        <end position="131"/>
    </location>
</feature>
<dbReference type="Pfam" id="PF03929">
    <property type="entry name" value="PepSY_TM"/>
    <property type="match status" value="1"/>
</dbReference>
<proteinExistence type="predicted"/>
<dbReference type="PANTHER" id="PTHR34219:SF4">
    <property type="entry name" value="PEPSY DOMAIN-CONTAINING PROTEIN"/>
    <property type="match status" value="1"/>
</dbReference>
<feature type="non-terminal residue" evidence="3">
    <location>
        <position position="1"/>
    </location>
</feature>
<reference evidence="3" key="1">
    <citation type="submission" date="2018-05" db="EMBL/GenBank/DDBJ databases">
        <authorList>
            <person name="Lanie J.A."/>
            <person name="Ng W.-L."/>
            <person name="Kazmierczak K.M."/>
            <person name="Andrzejewski T.M."/>
            <person name="Davidsen T.M."/>
            <person name="Wayne K.J."/>
            <person name="Tettelin H."/>
            <person name="Glass J.I."/>
            <person name="Rusch D."/>
            <person name="Podicherti R."/>
            <person name="Tsui H.-C.T."/>
            <person name="Winkler M.E."/>
        </authorList>
    </citation>
    <scope>NUCLEOTIDE SEQUENCE</scope>
</reference>
<keyword evidence="2" id="KW-0812">Transmembrane</keyword>
<evidence type="ECO:0000256" key="2">
    <source>
        <dbReference type="SAM" id="Phobius"/>
    </source>
</evidence>
<name>A0A382GKW3_9ZZZZ</name>
<evidence type="ECO:0000256" key="1">
    <source>
        <dbReference type="SAM" id="MobiDB-lite"/>
    </source>
</evidence>
<protein>
    <recommendedName>
        <fullName evidence="4">PepSY domain-containing protein</fullName>
    </recommendedName>
</protein>
<gene>
    <name evidence="3" type="ORF">METZ01_LOCUS228642</name>
</gene>
<dbReference type="AlphaFoldDB" id="A0A382GKW3"/>
<feature type="transmembrane region" description="Helical" evidence="2">
    <location>
        <begin position="151"/>
        <end position="167"/>
    </location>
</feature>
<evidence type="ECO:0008006" key="4">
    <source>
        <dbReference type="Google" id="ProtNLM"/>
    </source>
</evidence>
<keyword evidence="2" id="KW-0472">Membrane</keyword>
<dbReference type="InterPro" id="IPR005625">
    <property type="entry name" value="PepSY-ass_TM"/>
</dbReference>
<feature type="region of interest" description="Disordered" evidence="1">
    <location>
        <begin position="177"/>
        <end position="202"/>
    </location>
</feature>
<dbReference type="PANTHER" id="PTHR34219">
    <property type="entry name" value="IRON-REGULATED INNER MEMBRANE PROTEIN-RELATED"/>
    <property type="match status" value="1"/>
</dbReference>
<dbReference type="EMBL" id="UINC01056131">
    <property type="protein sequence ID" value="SVB75788.1"/>
    <property type="molecule type" value="Genomic_DNA"/>
</dbReference>
<organism evidence="3">
    <name type="scientific">marine metagenome</name>
    <dbReference type="NCBI Taxonomy" id="408172"/>
    <lineage>
        <taxon>unclassified sequences</taxon>
        <taxon>metagenomes</taxon>
        <taxon>ecological metagenomes</taxon>
    </lineage>
</organism>
<evidence type="ECO:0000313" key="3">
    <source>
        <dbReference type="EMBL" id="SVB75788.1"/>
    </source>
</evidence>
<sequence>QNLASPDINALLALPISSMIAHAERTWQAPVESLSITHPSKANAQFTLSGNNRTQLSAGRGGSSALVFNAQGEVVNERPASVAANASQATYNYLDMLHQARFADTLTRWLLFFAGILGTIMVGTGSVLWVVKRAKLQLGEFGFELVRGSNIGSIAGLMCATGGYFWVNRLLKAKRVNDTPSPKRKGRARQDKPQGENSEALI</sequence>
<accession>A0A382GKW3</accession>